<evidence type="ECO:0000256" key="3">
    <source>
        <dbReference type="ARBA" id="ARBA00023015"/>
    </source>
</evidence>
<evidence type="ECO:0000256" key="4">
    <source>
        <dbReference type="ARBA" id="ARBA00023125"/>
    </source>
</evidence>
<evidence type="ECO:0000313" key="9">
    <source>
        <dbReference type="EMBL" id="RSM37930.1"/>
    </source>
</evidence>
<sequence>MEFRLLGAVEADIGGQPVELGPVRQRCLFVTFLVEANHILPVDRLADRVWEGAQPNLATLYSYVSRLRHALATAEGVAIVRRSGGYVLTVDPETVDLHRFRRLVQVARQTRDADQAAAGYSEALALWRDRAFSGLDTPWINQLRATLDAERHAARLERNDLMLGLGRHTDVLADITALAAEHPLDERLACQLVLALYRTGRRADALRAYQDIRSLLLEELGLDTGPELRQLHQLVLNDEVAEWGRKPERVIPRQLPADTAHFTGRALHLAALRADWEQARLTATAAVVVICGMAGVGKTSLAVRFAHEVVEWFPDGQLYLDLRGSTSPLAPVEALGRLLRGLDAEHGHIPAHEQELTAAYRSLLAGRRVLFLLDDARNAEQISPLLPGTPGCLVVVTSRATPSTLENVHHVDLDVLTDEEALTLLSRLVGRERVEREPDTAMGVVRMCAGLPLAVRIAGARLVARPTWDVATLADRFADEQSRLDELRSGDRAVRAGFALSYEALLASDNAVDRAAARAFRLLGALDWIDLDVPIAAALLDVEGVAAREALERLVDDHLLDSTASGRYDCHDLLRLYGRDLALRRESEHDRRDALLRVLHCYLDAAEQANLLVNPHTAHSSAQARKLRARFSLTTEAEATTWVDAEHANLMAVARQALQAPDPTPAHAVRLTAVLNRLFDLRGYWRELIPVREAAAEVARRLGDRRGEAFALQDVAWASVSTAGQPERGIACGRAALGLWRELDEPRSAQACLNILGYALRQMGRLDEALECLEEAAGICRHIGHRYGLAATENHLGLVHQHLRRFDEAIDCHERALALNREVGDRSGESVALANLGWAWSRAGQPDQAVGWFQRGASQAHDTGDRYQEAEALWGLGGVHHLVGNHGQARACWHRSITILREIGAITGDHAAGLLRQPVPDTPEIILRNT</sequence>
<dbReference type="PANTHER" id="PTHR35807:SF1">
    <property type="entry name" value="TRANSCRIPTIONAL REGULATOR REDD"/>
    <property type="match status" value="1"/>
</dbReference>
<dbReference type="PROSITE" id="PS51755">
    <property type="entry name" value="OMPR_PHOB"/>
    <property type="match status" value="1"/>
</dbReference>
<dbReference type="SUPFAM" id="SSF52540">
    <property type="entry name" value="P-loop containing nucleoside triphosphate hydrolases"/>
    <property type="match status" value="1"/>
</dbReference>
<keyword evidence="3" id="KW-0805">Transcription regulation</keyword>
<evidence type="ECO:0000256" key="7">
    <source>
        <dbReference type="PROSITE-ProRule" id="PRU01091"/>
    </source>
</evidence>
<evidence type="ECO:0000256" key="5">
    <source>
        <dbReference type="ARBA" id="ARBA00023163"/>
    </source>
</evidence>
<name>A0A428W4C9_AMYBA</name>
<keyword evidence="6" id="KW-0802">TPR repeat</keyword>
<dbReference type="InterPro" id="IPR042197">
    <property type="entry name" value="Apaf_helical"/>
</dbReference>
<keyword evidence="5" id="KW-0804">Transcription</keyword>
<dbReference type="GO" id="GO:0003677">
    <property type="term" value="F:DNA binding"/>
    <property type="evidence" value="ECO:0007669"/>
    <property type="project" value="UniProtKB-UniRule"/>
</dbReference>
<dbReference type="SUPFAM" id="SSF46894">
    <property type="entry name" value="C-terminal effector domain of the bipartite response regulators"/>
    <property type="match status" value="1"/>
</dbReference>
<keyword evidence="10" id="KW-1185">Reference proteome</keyword>
<dbReference type="InterPro" id="IPR011990">
    <property type="entry name" value="TPR-like_helical_dom_sf"/>
</dbReference>
<feature type="repeat" description="TPR" evidence="6">
    <location>
        <begin position="790"/>
        <end position="823"/>
    </location>
</feature>
<dbReference type="SMART" id="SM01043">
    <property type="entry name" value="BTAD"/>
    <property type="match status" value="1"/>
</dbReference>
<dbReference type="PANTHER" id="PTHR35807">
    <property type="entry name" value="TRANSCRIPTIONAL REGULATOR REDD-RELATED"/>
    <property type="match status" value="1"/>
</dbReference>
<dbReference type="Pfam" id="PF00931">
    <property type="entry name" value="NB-ARC"/>
    <property type="match status" value="1"/>
</dbReference>
<dbReference type="InterPro" id="IPR016032">
    <property type="entry name" value="Sig_transdc_resp-reg_C-effctor"/>
</dbReference>
<dbReference type="Gene3D" id="1.10.8.430">
    <property type="entry name" value="Helical domain of apoptotic protease-activating factors"/>
    <property type="match status" value="1"/>
</dbReference>
<dbReference type="CDD" id="cd15831">
    <property type="entry name" value="BTAD"/>
    <property type="match status" value="1"/>
</dbReference>
<feature type="domain" description="OmpR/PhoB-type" evidence="8">
    <location>
        <begin position="1"/>
        <end position="90"/>
    </location>
</feature>
<protein>
    <submittedName>
        <fullName evidence="9">Tetratricopeptide repeat protein</fullName>
    </submittedName>
</protein>
<accession>A0A428W4C9</accession>
<dbReference type="Pfam" id="PF03704">
    <property type="entry name" value="BTAD"/>
    <property type="match status" value="1"/>
</dbReference>
<dbReference type="InterPro" id="IPR036388">
    <property type="entry name" value="WH-like_DNA-bd_sf"/>
</dbReference>
<dbReference type="GO" id="GO:0000160">
    <property type="term" value="P:phosphorelay signal transduction system"/>
    <property type="evidence" value="ECO:0007669"/>
    <property type="project" value="InterPro"/>
</dbReference>
<keyword evidence="4 7" id="KW-0238">DNA-binding</keyword>
<dbReference type="Pfam" id="PF13424">
    <property type="entry name" value="TPR_12"/>
    <property type="match status" value="1"/>
</dbReference>
<dbReference type="Gene3D" id="3.40.50.300">
    <property type="entry name" value="P-loop containing nucleotide triphosphate hydrolases"/>
    <property type="match status" value="1"/>
</dbReference>
<gene>
    <name evidence="9" type="ORF">DMA12_34810</name>
</gene>
<dbReference type="InterPro" id="IPR005158">
    <property type="entry name" value="BTAD"/>
</dbReference>
<dbReference type="PROSITE" id="PS50005">
    <property type="entry name" value="TPR"/>
    <property type="match status" value="1"/>
</dbReference>
<dbReference type="PRINTS" id="PR00364">
    <property type="entry name" value="DISEASERSIST"/>
</dbReference>
<dbReference type="InterPro" id="IPR019734">
    <property type="entry name" value="TPR_rpt"/>
</dbReference>
<dbReference type="SMART" id="SM00028">
    <property type="entry name" value="TPR"/>
    <property type="match status" value="4"/>
</dbReference>
<evidence type="ECO:0000313" key="10">
    <source>
        <dbReference type="Proteomes" id="UP000286716"/>
    </source>
</evidence>
<organism evidence="9 10">
    <name type="scientific">Amycolatopsis balhimycina DSM 5908</name>
    <dbReference type="NCBI Taxonomy" id="1081091"/>
    <lineage>
        <taxon>Bacteria</taxon>
        <taxon>Bacillati</taxon>
        <taxon>Actinomycetota</taxon>
        <taxon>Actinomycetes</taxon>
        <taxon>Pseudonocardiales</taxon>
        <taxon>Pseudonocardiaceae</taxon>
        <taxon>Amycolatopsis</taxon>
    </lineage>
</organism>
<evidence type="ECO:0000256" key="6">
    <source>
        <dbReference type="PROSITE-ProRule" id="PRU00339"/>
    </source>
</evidence>
<dbReference type="Gene3D" id="1.10.10.10">
    <property type="entry name" value="Winged helix-like DNA-binding domain superfamily/Winged helix DNA-binding domain"/>
    <property type="match status" value="1"/>
</dbReference>
<evidence type="ECO:0000256" key="1">
    <source>
        <dbReference type="ARBA" id="ARBA00005820"/>
    </source>
</evidence>
<feature type="DNA-binding region" description="OmpR/PhoB-type" evidence="7">
    <location>
        <begin position="1"/>
        <end position="90"/>
    </location>
</feature>
<dbReference type="EMBL" id="QHHU01000063">
    <property type="protein sequence ID" value="RSM37930.1"/>
    <property type="molecule type" value="Genomic_DNA"/>
</dbReference>
<evidence type="ECO:0000256" key="2">
    <source>
        <dbReference type="ARBA" id="ARBA00022737"/>
    </source>
</evidence>
<evidence type="ECO:0000259" key="8">
    <source>
        <dbReference type="PROSITE" id="PS51755"/>
    </source>
</evidence>
<keyword evidence="2" id="KW-0677">Repeat</keyword>
<dbReference type="SUPFAM" id="SSF48452">
    <property type="entry name" value="TPR-like"/>
    <property type="match status" value="2"/>
</dbReference>
<proteinExistence type="inferred from homology"/>
<dbReference type="Proteomes" id="UP000286716">
    <property type="component" value="Unassembled WGS sequence"/>
</dbReference>
<comment type="caution">
    <text evidence="9">The sequence shown here is derived from an EMBL/GenBank/DDBJ whole genome shotgun (WGS) entry which is preliminary data.</text>
</comment>
<dbReference type="OrthoDB" id="4507225at2"/>
<dbReference type="InterPro" id="IPR051677">
    <property type="entry name" value="AfsR-DnrI-RedD_regulator"/>
</dbReference>
<dbReference type="InterPro" id="IPR027417">
    <property type="entry name" value="P-loop_NTPase"/>
</dbReference>
<dbReference type="InterPro" id="IPR002182">
    <property type="entry name" value="NB-ARC"/>
</dbReference>
<reference evidence="9 10" key="1">
    <citation type="submission" date="2018-05" db="EMBL/GenBank/DDBJ databases">
        <title>Evolution of GPA BGCs.</title>
        <authorList>
            <person name="Waglechner N."/>
            <person name="Wright G.D."/>
        </authorList>
    </citation>
    <scope>NUCLEOTIDE SEQUENCE [LARGE SCALE GENOMIC DNA]</scope>
    <source>
        <strain evidence="9 10">DSM 5908</strain>
    </source>
</reference>
<dbReference type="RefSeq" id="WP_020646512.1">
    <property type="nucleotide sequence ID" value="NZ_QHHU01000063.1"/>
</dbReference>
<dbReference type="Pfam" id="PF13374">
    <property type="entry name" value="TPR_10"/>
    <property type="match status" value="1"/>
</dbReference>
<dbReference type="InterPro" id="IPR001867">
    <property type="entry name" value="OmpR/PhoB-type_DNA-bd"/>
</dbReference>
<dbReference type="Gene3D" id="1.25.40.10">
    <property type="entry name" value="Tetratricopeptide repeat domain"/>
    <property type="match status" value="2"/>
</dbReference>
<dbReference type="GO" id="GO:0043531">
    <property type="term" value="F:ADP binding"/>
    <property type="evidence" value="ECO:0007669"/>
    <property type="project" value="InterPro"/>
</dbReference>
<comment type="similarity">
    <text evidence="1">Belongs to the AfsR/DnrI/RedD regulatory family.</text>
</comment>
<dbReference type="SMART" id="SM00862">
    <property type="entry name" value="Trans_reg_C"/>
    <property type="match status" value="1"/>
</dbReference>
<dbReference type="GO" id="GO:0006355">
    <property type="term" value="P:regulation of DNA-templated transcription"/>
    <property type="evidence" value="ECO:0007669"/>
    <property type="project" value="InterPro"/>
</dbReference>
<dbReference type="AlphaFoldDB" id="A0A428W4C9"/>